<protein>
    <recommendedName>
        <fullName evidence="2">CS domain-containing protein</fullName>
    </recommendedName>
</protein>
<dbReference type="InterPro" id="IPR008978">
    <property type="entry name" value="HSP20-like_chaperone"/>
</dbReference>
<feature type="domain" description="CS" evidence="2">
    <location>
        <begin position="15"/>
        <end position="102"/>
    </location>
</feature>
<organism evidence="3 4">
    <name type="scientific">Tritrichomonas foetus</name>
    <dbReference type="NCBI Taxonomy" id="1144522"/>
    <lineage>
        <taxon>Eukaryota</taxon>
        <taxon>Metamonada</taxon>
        <taxon>Parabasalia</taxon>
        <taxon>Tritrichomonadida</taxon>
        <taxon>Tritrichomonadidae</taxon>
        <taxon>Tritrichomonas</taxon>
    </lineage>
</organism>
<dbReference type="Proteomes" id="UP000179807">
    <property type="component" value="Unassembled WGS sequence"/>
</dbReference>
<feature type="transmembrane region" description="Helical" evidence="1">
    <location>
        <begin position="326"/>
        <end position="347"/>
    </location>
</feature>
<dbReference type="PROSITE" id="PS51203">
    <property type="entry name" value="CS"/>
    <property type="match status" value="1"/>
</dbReference>
<dbReference type="InterPro" id="IPR011990">
    <property type="entry name" value="TPR-like_helical_dom_sf"/>
</dbReference>
<comment type="caution">
    <text evidence="3">The sequence shown here is derived from an EMBL/GenBank/DDBJ whole genome shotgun (WGS) entry which is preliminary data.</text>
</comment>
<proteinExistence type="predicted"/>
<dbReference type="SUPFAM" id="SSF49764">
    <property type="entry name" value="HSP20-like chaperones"/>
    <property type="match status" value="1"/>
</dbReference>
<sequence>MNTSYDQMEIQPDSQFLYEWEFNQDEEDVDLVIKYPPTFNPKSIKVEFTEDKKGIKVHVPGLLPIVCGHLGGSITGHSTSISSTSYTITMTKETPIQWLLLTDDIHPTENICDPMTSFFIATALINNREEQSQQAGLEALTRSALWGFMPAVRAFVRINLNSSNENLSHMAVALLQKASDYYGVPDMQFWLGMILYTNDSTRVQSLSYFSKAAEGGVVEARSRIGQLLSPLSEVPFETKDASKASQILEAVLQLLPDEPIALSELSKLLYNGVGVELNEERAKELHGRLKKIVPEAPDLVKQKASRNATKTEDGASKSFHISVVDVVAAASILLFISVGAYSIYRYFRRRK</sequence>
<evidence type="ECO:0000313" key="3">
    <source>
        <dbReference type="EMBL" id="OHT01934.1"/>
    </source>
</evidence>
<keyword evidence="4" id="KW-1185">Reference proteome</keyword>
<keyword evidence="1" id="KW-0812">Transmembrane</keyword>
<dbReference type="OrthoDB" id="272077at2759"/>
<dbReference type="InterPro" id="IPR007052">
    <property type="entry name" value="CS_dom"/>
</dbReference>
<evidence type="ECO:0000256" key="1">
    <source>
        <dbReference type="SAM" id="Phobius"/>
    </source>
</evidence>
<keyword evidence="1" id="KW-1133">Transmembrane helix</keyword>
<dbReference type="Gene3D" id="2.60.40.790">
    <property type="match status" value="1"/>
</dbReference>
<evidence type="ECO:0000313" key="4">
    <source>
        <dbReference type="Proteomes" id="UP000179807"/>
    </source>
</evidence>
<dbReference type="Gene3D" id="1.25.40.10">
    <property type="entry name" value="Tetratricopeptide repeat domain"/>
    <property type="match status" value="1"/>
</dbReference>
<dbReference type="VEuPathDB" id="TrichDB:TRFO_31125"/>
<gene>
    <name evidence="3" type="ORF">TRFO_31125</name>
</gene>
<dbReference type="GeneID" id="94842451"/>
<evidence type="ECO:0000259" key="2">
    <source>
        <dbReference type="PROSITE" id="PS51203"/>
    </source>
</evidence>
<name>A0A1J4JWM5_9EUKA</name>
<dbReference type="EMBL" id="MLAK01000889">
    <property type="protein sequence ID" value="OHT01934.1"/>
    <property type="molecule type" value="Genomic_DNA"/>
</dbReference>
<reference evidence="3" key="1">
    <citation type="submission" date="2016-10" db="EMBL/GenBank/DDBJ databases">
        <authorList>
            <person name="Benchimol M."/>
            <person name="Almeida L.G."/>
            <person name="Vasconcelos A.T."/>
            <person name="Perreira-Neves A."/>
            <person name="Rosa I.A."/>
            <person name="Tasca T."/>
            <person name="Bogo M.R."/>
            <person name="de Souza W."/>
        </authorList>
    </citation>
    <scope>NUCLEOTIDE SEQUENCE [LARGE SCALE GENOMIC DNA]</scope>
    <source>
        <strain evidence="3">K</strain>
    </source>
</reference>
<dbReference type="SUPFAM" id="SSF81901">
    <property type="entry name" value="HCP-like"/>
    <property type="match status" value="1"/>
</dbReference>
<keyword evidence="1" id="KW-0472">Membrane</keyword>
<dbReference type="AlphaFoldDB" id="A0A1J4JWM5"/>
<accession>A0A1J4JWM5</accession>
<dbReference type="RefSeq" id="XP_068355070.1">
    <property type="nucleotide sequence ID" value="XM_068507747.1"/>
</dbReference>